<sequence length="653" mass="72361">MATYALCDKPAQVSGERSESRKKRRLRAPTSKDMSSLKQFKKIGQIGKGSFGVVHKVMHVASGGVYTLKTIPLDGLSEAEYDASLTEAEALSVLDNEYVVKYFSSFLEDGDLHIVMEYCPDGNLFELLKDARSRRRYLSERRVWSLFIQLALGLHHIHSLGILHRDMKSENVFLSSSASVRIGDLGVAKVLESPSQLARTFVGTPYYLSPELCEGLPYSAKSDVWSLGCLLYELCTLRPPFHGKSRGALMMKILRGKFPPISSKYSSELTALVDKLLVRSQHLRPSVLDILLDPVVVAKAHKYGIHHVVPDKATPAAKRIGVAPSGSSSGYDSGSGSSSAYSYSYSSSRPSTVRAMRMPSDSGSGSESDSSSESTFMDEWSTLVAKQGPFDPRAPRQAVFTTSDDGSLDPDLQRTVRRERAARSTVVHIDGKAKSKVKNKSKRKGKRKGKSKGKGNKLGKSRSNASFRARAARYKHRGKSKRVRGRGRKSSSAASYEYVYSEESGRGDGKEAAGGSESASERTLLVQQIVLHQQELVDKMDAERGAAVDDLSGDVELFDELFEFYKELAKDDDKVHRKAQRGKLSQARIEELDNKHAQMIEDFVLSRISEDQYPAIQHIYRILFLREEFKEGKKLLFQLLHTGETRSSSSSSS</sequence>
<comment type="catalytic activity">
    <reaction evidence="8">
        <text>L-seryl-[protein] + ATP = O-phospho-L-seryl-[protein] + ADP + H(+)</text>
        <dbReference type="Rhea" id="RHEA:17989"/>
        <dbReference type="Rhea" id="RHEA-COMP:9863"/>
        <dbReference type="Rhea" id="RHEA-COMP:11604"/>
        <dbReference type="ChEBI" id="CHEBI:15378"/>
        <dbReference type="ChEBI" id="CHEBI:29999"/>
        <dbReference type="ChEBI" id="CHEBI:30616"/>
        <dbReference type="ChEBI" id="CHEBI:83421"/>
        <dbReference type="ChEBI" id="CHEBI:456216"/>
        <dbReference type="EC" id="2.7.11.1"/>
    </reaction>
</comment>
<feature type="domain" description="Protein kinase" evidence="10">
    <location>
        <begin position="40"/>
        <end position="296"/>
    </location>
</feature>
<feature type="compositionally biased region" description="Basic and acidic residues" evidence="9">
    <location>
        <begin position="411"/>
        <end position="422"/>
    </location>
</feature>
<accession>A0A0L0DGA9</accession>
<keyword evidence="2" id="KW-0723">Serine/threonine-protein kinase</keyword>
<evidence type="ECO:0000313" key="12">
    <source>
        <dbReference type="Proteomes" id="UP000054408"/>
    </source>
</evidence>
<dbReference type="PROSITE" id="PS00108">
    <property type="entry name" value="PROTEIN_KINASE_ST"/>
    <property type="match status" value="1"/>
</dbReference>
<keyword evidence="3" id="KW-0808">Transferase</keyword>
<dbReference type="InterPro" id="IPR000719">
    <property type="entry name" value="Prot_kinase_dom"/>
</dbReference>
<comment type="catalytic activity">
    <reaction evidence="7">
        <text>L-threonyl-[protein] + ATP = O-phospho-L-threonyl-[protein] + ADP + H(+)</text>
        <dbReference type="Rhea" id="RHEA:46608"/>
        <dbReference type="Rhea" id="RHEA-COMP:11060"/>
        <dbReference type="Rhea" id="RHEA-COMP:11605"/>
        <dbReference type="ChEBI" id="CHEBI:15378"/>
        <dbReference type="ChEBI" id="CHEBI:30013"/>
        <dbReference type="ChEBI" id="CHEBI:30616"/>
        <dbReference type="ChEBI" id="CHEBI:61977"/>
        <dbReference type="ChEBI" id="CHEBI:456216"/>
        <dbReference type="EC" id="2.7.11.1"/>
    </reaction>
</comment>
<dbReference type="Gene3D" id="1.10.510.10">
    <property type="entry name" value="Transferase(Phosphotransferase) domain 1"/>
    <property type="match status" value="1"/>
</dbReference>
<dbReference type="PROSITE" id="PS50011">
    <property type="entry name" value="PROTEIN_KINASE_DOM"/>
    <property type="match status" value="1"/>
</dbReference>
<feature type="compositionally biased region" description="Low complexity" evidence="9">
    <location>
        <begin position="325"/>
        <end position="348"/>
    </location>
</feature>
<feature type="compositionally biased region" description="Basic residues" evidence="9">
    <location>
        <begin position="470"/>
        <end position="489"/>
    </location>
</feature>
<dbReference type="RefSeq" id="XP_013756358.1">
    <property type="nucleotide sequence ID" value="XM_013900904.1"/>
</dbReference>
<dbReference type="Proteomes" id="UP000054408">
    <property type="component" value="Unassembled WGS sequence"/>
</dbReference>
<evidence type="ECO:0000256" key="5">
    <source>
        <dbReference type="ARBA" id="ARBA00022777"/>
    </source>
</evidence>
<dbReference type="OrthoDB" id="248923at2759"/>
<evidence type="ECO:0000256" key="1">
    <source>
        <dbReference type="ARBA" id="ARBA00012513"/>
    </source>
</evidence>
<evidence type="ECO:0000313" key="11">
    <source>
        <dbReference type="EMBL" id="KNC51156.1"/>
    </source>
</evidence>
<evidence type="ECO:0000256" key="2">
    <source>
        <dbReference type="ARBA" id="ARBA00022527"/>
    </source>
</evidence>
<dbReference type="AlphaFoldDB" id="A0A0L0DGA9"/>
<proteinExistence type="predicted"/>
<dbReference type="InterPro" id="IPR051131">
    <property type="entry name" value="NEK_Ser/Thr_kinase_NIMA"/>
</dbReference>
<keyword evidence="5 11" id="KW-0418">Kinase</keyword>
<keyword evidence="4" id="KW-0547">Nucleotide-binding</keyword>
<evidence type="ECO:0000256" key="4">
    <source>
        <dbReference type="ARBA" id="ARBA00022741"/>
    </source>
</evidence>
<evidence type="ECO:0000256" key="8">
    <source>
        <dbReference type="ARBA" id="ARBA00048679"/>
    </source>
</evidence>
<dbReference type="InterPro" id="IPR011009">
    <property type="entry name" value="Kinase-like_dom_sf"/>
</dbReference>
<feature type="region of interest" description="Disordered" evidence="9">
    <location>
        <begin position="320"/>
        <end position="518"/>
    </location>
</feature>
<dbReference type="EC" id="2.7.11.1" evidence="1"/>
<feature type="region of interest" description="Disordered" evidence="9">
    <location>
        <begin position="9"/>
        <end position="33"/>
    </location>
</feature>
<dbReference type="InterPro" id="IPR008271">
    <property type="entry name" value="Ser/Thr_kinase_AS"/>
</dbReference>
<feature type="compositionally biased region" description="Low complexity" evidence="9">
    <location>
        <begin position="360"/>
        <end position="374"/>
    </location>
</feature>
<feature type="compositionally biased region" description="Basic residues" evidence="9">
    <location>
        <begin position="434"/>
        <end position="460"/>
    </location>
</feature>
<evidence type="ECO:0000256" key="6">
    <source>
        <dbReference type="ARBA" id="ARBA00022840"/>
    </source>
</evidence>
<dbReference type="GeneID" id="25565651"/>
<dbReference type="PANTHER" id="PTHR44899">
    <property type="entry name" value="CAMK FAMILY PROTEIN KINASE"/>
    <property type="match status" value="1"/>
</dbReference>
<dbReference type="Pfam" id="PF00069">
    <property type="entry name" value="Pkinase"/>
    <property type="match status" value="1"/>
</dbReference>
<dbReference type="GO" id="GO:0005524">
    <property type="term" value="F:ATP binding"/>
    <property type="evidence" value="ECO:0007669"/>
    <property type="project" value="UniProtKB-KW"/>
</dbReference>
<gene>
    <name evidence="11" type="ORF">AMSG_06507</name>
</gene>
<reference evidence="11 12" key="1">
    <citation type="submission" date="2010-05" db="EMBL/GenBank/DDBJ databases">
        <title>The Genome Sequence of Thecamonas trahens ATCC 50062.</title>
        <authorList>
            <consortium name="The Broad Institute Genome Sequencing Platform"/>
            <person name="Russ C."/>
            <person name="Cuomo C."/>
            <person name="Shea T."/>
            <person name="Young S.K."/>
            <person name="Zeng Q."/>
            <person name="Koehrsen M."/>
            <person name="Haas B."/>
            <person name="Borodovsky M."/>
            <person name="Guigo R."/>
            <person name="Alvarado L."/>
            <person name="Berlin A."/>
            <person name="Bochicchio J."/>
            <person name="Borenstein D."/>
            <person name="Chapman S."/>
            <person name="Chen Z."/>
            <person name="Freedman E."/>
            <person name="Gellesch M."/>
            <person name="Goldberg J."/>
            <person name="Griggs A."/>
            <person name="Gujja S."/>
            <person name="Heilman E."/>
            <person name="Heiman D."/>
            <person name="Hepburn T."/>
            <person name="Howarth C."/>
            <person name="Jen D."/>
            <person name="Larson L."/>
            <person name="Mehta T."/>
            <person name="Park D."/>
            <person name="Pearson M."/>
            <person name="Roberts A."/>
            <person name="Saif S."/>
            <person name="Shenoy N."/>
            <person name="Sisk P."/>
            <person name="Stolte C."/>
            <person name="Sykes S."/>
            <person name="Thomson T."/>
            <person name="Walk T."/>
            <person name="White J."/>
            <person name="Yandava C."/>
            <person name="Burger G."/>
            <person name="Gray M.W."/>
            <person name="Holland P.W.H."/>
            <person name="King N."/>
            <person name="Lang F.B.F."/>
            <person name="Roger A.J."/>
            <person name="Ruiz-Trillo I."/>
            <person name="Lander E."/>
            <person name="Nusbaum C."/>
        </authorList>
    </citation>
    <scope>NUCLEOTIDE SEQUENCE [LARGE SCALE GENOMIC DNA]</scope>
    <source>
        <strain evidence="11 12">ATCC 50062</strain>
    </source>
</reference>
<dbReference type="SMART" id="SM00220">
    <property type="entry name" value="S_TKc"/>
    <property type="match status" value="1"/>
</dbReference>
<protein>
    <recommendedName>
        <fullName evidence="1">non-specific serine/threonine protein kinase</fullName>
        <ecNumber evidence="1">2.7.11.1</ecNumber>
    </recommendedName>
</protein>
<dbReference type="STRING" id="461836.A0A0L0DGA9"/>
<dbReference type="eggNOG" id="KOG0589">
    <property type="taxonomic scope" value="Eukaryota"/>
</dbReference>
<evidence type="ECO:0000259" key="10">
    <source>
        <dbReference type="PROSITE" id="PS50011"/>
    </source>
</evidence>
<keyword evidence="6" id="KW-0067">ATP-binding</keyword>
<dbReference type="GO" id="GO:0004674">
    <property type="term" value="F:protein serine/threonine kinase activity"/>
    <property type="evidence" value="ECO:0007669"/>
    <property type="project" value="UniProtKB-KW"/>
</dbReference>
<organism evidence="11 12">
    <name type="scientific">Thecamonas trahens ATCC 50062</name>
    <dbReference type="NCBI Taxonomy" id="461836"/>
    <lineage>
        <taxon>Eukaryota</taxon>
        <taxon>Apusozoa</taxon>
        <taxon>Apusomonadida</taxon>
        <taxon>Apusomonadidae</taxon>
        <taxon>Thecamonas</taxon>
    </lineage>
</organism>
<keyword evidence="12" id="KW-1185">Reference proteome</keyword>
<name>A0A0L0DGA9_THETB</name>
<dbReference type="SUPFAM" id="SSF56112">
    <property type="entry name" value="Protein kinase-like (PK-like)"/>
    <property type="match status" value="1"/>
</dbReference>
<dbReference type="CDD" id="cd08215">
    <property type="entry name" value="STKc_Nek"/>
    <property type="match status" value="1"/>
</dbReference>
<feature type="compositionally biased region" description="Low complexity" evidence="9">
    <location>
        <begin position="490"/>
        <end position="502"/>
    </location>
</feature>
<dbReference type="EMBL" id="GL349465">
    <property type="protein sequence ID" value="KNC51156.1"/>
    <property type="molecule type" value="Genomic_DNA"/>
</dbReference>
<evidence type="ECO:0000256" key="3">
    <source>
        <dbReference type="ARBA" id="ARBA00022679"/>
    </source>
</evidence>
<dbReference type="Gene3D" id="3.30.200.20">
    <property type="entry name" value="Phosphorylase Kinase, domain 1"/>
    <property type="match status" value="1"/>
</dbReference>
<evidence type="ECO:0000256" key="7">
    <source>
        <dbReference type="ARBA" id="ARBA00047899"/>
    </source>
</evidence>
<evidence type="ECO:0000256" key="9">
    <source>
        <dbReference type="SAM" id="MobiDB-lite"/>
    </source>
</evidence>
<dbReference type="OMA" id="LTHEWFS"/>